<accession>A0A484ZQ93</accession>
<gene>
    <name evidence="1" type="ORF">NCTC12282_04507</name>
</gene>
<evidence type="ECO:0000313" key="1">
    <source>
        <dbReference type="EMBL" id="VFS50435.1"/>
    </source>
</evidence>
<reference evidence="1 2" key="1">
    <citation type="submission" date="2019-03" db="EMBL/GenBank/DDBJ databases">
        <authorList>
            <consortium name="Pathogen Informatics"/>
        </authorList>
    </citation>
    <scope>NUCLEOTIDE SEQUENCE [LARGE SCALE GENOMIC DNA]</scope>
    <source>
        <strain evidence="1 2">NCTC12282</strain>
    </source>
</reference>
<organism evidence="1 2">
    <name type="scientific">Budvicia aquatica</name>
    <dbReference type="NCBI Taxonomy" id="82979"/>
    <lineage>
        <taxon>Bacteria</taxon>
        <taxon>Pseudomonadati</taxon>
        <taxon>Pseudomonadota</taxon>
        <taxon>Gammaproteobacteria</taxon>
        <taxon>Enterobacterales</taxon>
        <taxon>Budviciaceae</taxon>
        <taxon>Budvicia</taxon>
    </lineage>
</organism>
<protein>
    <submittedName>
        <fullName evidence="1">Uncharacterized protein</fullName>
    </submittedName>
</protein>
<sequence length="45" mass="5299">MRVKLKLIRVGTGEIWYYSKLVWRNASAYSFSAKEPAREHNIIIC</sequence>
<evidence type="ECO:0000313" key="2">
    <source>
        <dbReference type="Proteomes" id="UP000373449"/>
    </source>
</evidence>
<dbReference type="Proteomes" id="UP000373449">
    <property type="component" value="Unassembled WGS sequence"/>
</dbReference>
<name>A0A484ZQ93_9GAMM</name>
<dbReference type="AlphaFoldDB" id="A0A484ZQ93"/>
<proteinExistence type="predicted"/>
<dbReference type="EMBL" id="CAADJA010000002">
    <property type="protein sequence ID" value="VFS50435.1"/>
    <property type="molecule type" value="Genomic_DNA"/>
</dbReference>